<accession>A3II60</accession>
<dbReference type="Proteomes" id="UP000003781">
    <property type="component" value="Unassembled WGS sequence"/>
</dbReference>
<sequence length="54" mass="5983">MGKDEILICFSSASPKTYSLPRYLATVCTSLSPRPEQLIIIRGLPSSWGQRVSK</sequence>
<organism evidence="1 2">
    <name type="scientific">Crocosphaera chwakensis CCY0110</name>
    <dbReference type="NCBI Taxonomy" id="391612"/>
    <lineage>
        <taxon>Bacteria</taxon>
        <taxon>Bacillati</taxon>
        <taxon>Cyanobacteriota</taxon>
        <taxon>Cyanophyceae</taxon>
        <taxon>Oscillatoriophycideae</taxon>
        <taxon>Chroococcales</taxon>
        <taxon>Aphanothecaceae</taxon>
        <taxon>Crocosphaera</taxon>
        <taxon>Crocosphaera chwakensis</taxon>
    </lineage>
</organism>
<protein>
    <submittedName>
        <fullName evidence="1">Uncharacterized protein</fullName>
    </submittedName>
</protein>
<comment type="caution">
    <text evidence="1">The sequence shown here is derived from an EMBL/GenBank/DDBJ whole genome shotgun (WGS) entry which is preliminary data.</text>
</comment>
<keyword evidence="2" id="KW-1185">Reference proteome</keyword>
<reference evidence="1 2" key="1">
    <citation type="submission" date="2007-03" db="EMBL/GenBank/DDBJ databases">
        <authorList>
            <person name="Stal L."/>
            <person name="Ferriera S."/>
            <person name="Johnson J."/>
            <person name="Kravitz S."/>
            <person name="Beeson K."/>
            <person name="Sutton G."/>
            <person name="Rogers Y.-H."/>
            <person name="Friedman R."/>
            <person name="Frazier M."/>
            <person name="Venter J.C."/>
        </authorList>
    </citation>
    <scope>NUCLEOTIDE SEQUENCE [LARGE SCALE GENOMIC DNA]</scope>
    <source>
        <strain evidence="1 2">CCY0110</strain>
    </source>
</reference>
<dbReference type="AlphaFoldDB" id="A3II60"/>
<name>A3II60_9CHRO</name>
<dbReference type="EMBL" id="AAXW01000002">
    <property type="protein sequence ID" value="EAZ93492.1"/>
    <property type="molecule type" value="Genomic_DNA"/>
</dbReference>
<evidence type="ECO:0000313" key="2">
    <source>
        <dbReference type="Proteomes" id="UP000003781"/>
    </source>
</evidence>
<proteinExistence type="predicted"/>
<gene>
    <name evidence="1" type="ORF">CY0110_16892</name>
</gene>
<evidence type="ECO:0000313" key="1">
    <source>
        <dbReference type="EMBL" id="EAZ93492.1"/>
    </source>
</evidence>